<keyword evidence="4" id="KW-1133">Transmembrane helix</keyword>
<name>A0ABR9FST3_9GAMM</name>
<protein>
    <submittedName>
        <fullName evidence="7">Type IV secretion system DNA-binding domain-containing protein</fullName>
    </submittedName>
</protein>
<dbReference type="InterPro" id="IPR019476">
    <property type="entry name" value="T4SS_TraD_DNA-bd"/>
</dbReference>
<evidence type="ECO:0000313" key="8">
    <source>
        <dbReference type="Proteomes" id="UP000707245"/>
    </source>
</evidence>
<evidence type="ECO:0000259" key="6">
    <source>
        <dbReference type="Pfam" id="PF10412"/>
    </source>
</evidence>
<dbReference type="GO" id="GO:0003677">
    <property type="term" value="F:DNA binding"/>
    <property type="evidence" value="ECO:0007669"/>
    <property type="project" value="UniProtKB-KW"/>
</dbReference>
<dbReference type="Proteomes" id="UP000707245">
    <property type="component" value="Unassembled WGS sequence"/>
</dbReference>
<evidence type="ECO:0000256" key="2">
    <source>
        <dbReference type="ARBA" id="ARBA00022475"/>
    </source>
</evidence>
<keyword evidence="7" id="KW-0238">DNA-binding</keyword>
<dbReference type="EMBL" id="RRZA01000135">
    <property type="protein sequence ID" value="MBE0459893.1"/>
    <property type="molecule type" value="Genomic_DNA"/>
</dbReference>
<dbReference type="Gene3D" id="3.40.50.300">
    <property type="entry name" value="P-loop containing nucleotide triphosphate hydrolases"/>
    <property type="match status" value="2"/>
</dbReference>
<proteinExistence type="predicted"/>
<evidence type="ECO:0000256" key="4">
    <source>
        <dbReference type="ARBA" id="ARBA00022989"/>
    </source>
</evidence>
<dbReference type="InterPro" id="IPR051539">
    <property type="entry name" value="T4SS-coupling_protein"/>
</dbReference>
<evidence type="ECO:0000256" key="3">
    <source>
        <dbReference type="ARBA" id="ARBA00022692"/>
    </source>
</evidence>
<sequence length="552" mass="61998">MLTLPSYFFLLKYTWSIGINWGTLSHHIGLAKLIVRDLLNIDTSSFYQYQNYLIENDLTYQWVLHLLIPLLISLAASSFIAFKLLWVKGGCDTAIHISGSRLYKDKFAVKHAKKTLKKELKNNPSIGLNIHPNIAITELQEVGNILIEGAQSSGKSTIIKPIVKNISKTSSPMLIYDAKREYTEILLSKDTLLLSPTDERSLCWDIAADSNSPEMAYEIASCFIIESEKDAIWGKGARLILAGCMVSLGEIKPNWTWYDLNKMLDKPTYELSILFEKYYPKAAKLLSEDSKTTDSFIMELTTQMSWLDTIAKVWKEDHKYKFSVTDWAQGKYNFSSLIIPNDPKYSSISAPLCTAVLTLIVSEVLALPDNKNKFWFILDEIADLPKTKALEKWLSLGRSKGARTIAGTQNISQIQSIYGDKNAETLTSLFSNIVTLKVGSSVSAKKSAENLGKRIVKRATISFDKEGSRSTSYQQSEEYIVRAEDIMQLPSPSKRGISGYLSISSWNAVYKLVWPYPEIDIIAEAYIPISLANNINSTTTSKRGSRGRSRSC</sequence>
<dbReference type="RefSeq" id="WP_192543195.1">
    <property type="nucleotide sequence ID" value="NZ_RRZA01000135.1"/>
</dbReference>
<keyword evidence="2" id="KW-1003">Cell membrane</keyword>
<comment type="subcellular location">
    <subcellularLocation>
        <location evidence="1">Cell membrane</location>
        <topology evidence="1">Multi-pass membrane protein</topology>
    </subcellularLocation>
</comment>
<reference evidence="7 8" key="1">
    <citation type="submission" date="2020-07" db="EMBL/GenBank/DDBJ databases">
        <title>Halophilic bacteria isolated from french cheeses.</title>
        <authorList>
            <person name="Kothe C.I."/>
            <person name="Farah-Kraiem B."/>
            <person name="Renault P."/>
            <person name="Dridi B."/>
        </authorList>
    </citation>
    <scope>NUCLEOTIDE SEQUENCE [LARGE SCALE GENOMIC DNA]</scope>
    <source>
        <strain evidence="7 8">FME14</strain>
    </source>
</reference>
<gene>
    <name evidence="7" type="ORF">EI167_21215</name>
</gene>
<feature type="domain" description="Type IV secretion system coupling protein TraD DNA-binding" evidence="6">
    <location>
        <begin position="131"/>
        <end position="491"/>
    </location>
</feature>
<evidence type="ECO:0000256" key="5">
    <source>
        <dbReference type="ARBA" id="ARBA00023136"/>
    </source>
</evidence>
<dbReference type="SUPFAM" id="SSF52540">
    <property type="entry name" value="P-loop containing nucleoside triphosphate hydrolases"/>
    <property type="match status" value="1"/>
</dbReference>
<evidence type="ECO:0000313" key="7">
    <source>
        <dbReference type="EMBL" id="MBE0459893.1"/>
    </source>
</evidence>
<dbReference type="InterPro" id="IPR027417">
    <property type="entry name" value="P-loop_NTPase"/>
</dbReference>
<dbReference type="CDD" id="cd01127">
    <property type="entry name" value="TrwB_TraG_TraD_VirD4"/>
    <property type="match status" value="1"/>
</dbReference>
<accession>A0ABR9FST3</accession>
<evidence type="ECO:0000256" key="1">
    <source>
        <dbReference type="ARBA" id="ARBA00004651"/>
    </source>
</evidence>
<keyword evidence="8" id="KW-1185">Reference proteome</keyword>
<dbReference type="Pfam" id="PF10412">
    <property type="entry name" value="TrwB_AAD_bind"/>
    <property type="match status" value="1"/>
</dbReference>
<comment type="caution">
    <text evidence="7">The sequence shown here is derived from an EMBL/GenBank/DDBJ whole genome shotgun (WGS) entry which is preliminary data.</text>
</comment>
<keyword evidence="5" id="KW-0472">Membrane</keyword>
<keyword evidence="3" id="KW-0812">Transmembrane</keyword>
<dbReference type="PANTHER" id="PTHR37937">
    <property type="entry name" value="CONJUGATIVE TRANSFER: DNA TRANSPORT"/>
    <property type="match status" value="1"/>
</dbReference>
<organism evidence="7 8">
    <name type="scientific">Pseudoalteromonas prydzensis</name>
    <dbReference type="NCBI Taxonomy" id="182141"/>
    <lineage>
        <taxon>Bacteria</taxon>
        <taxon>Pseudomonadati</taxon>
        <taxon>Pseudomonadota</taxon>
        <taxon>Gammaproteobacteria</taxon>
        <taxon>Alteromonadales</taxon>
        <taxon>Pseudoalteromonadaceae</taxon>
        <taxon>Pseudoalteromonas</taxon>
    </lineage>
</organism>
<dbReference type="PANTHER" id="PTHR37937:SF1">
    <property type="entry name" value="CONJUGATIVE TRANSFER: DNA TRANSPORT"/>
    <property type="match status" value="1"/>
</dbReference>